<comment type="subcellular location">
    <subcellularLocation>
        <location evidence="1">Nucleus</location>
    </subcellularLocation>
</comment>
<gene>
    <name evidence="9" type="primary">LOC104759615</name>
</gene>
<evidence type="ECO:0000313" key="8">
    <source>
        <dbReference type="Proteomes" id="UP000694864"/>
    </source>
</evidence>
<keyword evidence="3" id="KW-0238">DNA-binding</keyword>
<evidence type="ECO:0000256" key="3">
    <source>
        <dbReference type="ARBA" id="ARBA00023125"/>
    </source>
</evidence>
<feature type="region of interest" description="Disordered" evidence="6">
    <location>
        <begin position="249"/>
        <end position="335"/>
    </location>
</feature>
<dbReference type="InterPro" id="IPR003441">
    <property type="entry name" value="NAC-dom"/>
</dbReference>
<evidence type="ECO:0000256" key="1">
    <source>
        <dbReference type="ARBA" id="ARBA00004123"/>
    </source>
</evidence>
<evidence type="ECO:0000259" key="7">
    <source>
        <dbReference type="PROSITE" id="PS51005"/>
    </source>
</evidence>
<dbReference type="Proteomes" id="UP000694864">
    <property type="component" value="Chromosome 3"/>
</dbReference>
<dbReference type="RefSeq" id="XP_010480830.1">
    <property type="nucleotide sequence ID" value="XM_010482528.2"/>
</dbReference>
<keyword evidence="5" id="KW-0539">Nucleus</keyword>
<sequence>MMNPVGFRFRPTDEEIVDHYLRPKNLESDTCRVDKVISTVDICSVDPWDLPCKSRIRSRDGVWYFFGVKENKYNRGDQQRRTTKSGFWKKTGKTMCIIRKRRGNREKIGEKRVLVFKHRGGSKSNWVMHEYHATPLSPPNQIMKYTLCKVEFKGEESEISSSSIGSEIENNHSLIPLMNNSGELSPRSEGSSYCQGIQNPSQLSGFLGVQQETQLQDAVRRAINNISTDDWNSLFNADDDHSKIVSVQEDCSDYRPPKPLTGVFDDHSSDDNDTDSDSDSISATTNSIETSSICDSDQIKTQQSPDSTTIKLVSSDQEVSQAMGQGTVTRENEDRVKKKRASLIHRMIQRLVKKFHQLSHENNKRDQRRHRFVLSKFVEA</sequence>
<reference evidence="8" key="1">
    <citation type="journal article" date="2014" name="Nat. Commun.">
        <title>The emerging biofuel crop Camelina sativa retains a highly undifferentiated hexaploid genome structure.</title>
        <authorList>
            <person name="Kagale S."/>
            <person name="Koh C."/>
            <person name="Nixon J."/>
            <person name="Bollina V."/>
            <person name="Clarke W.E."/>
            <person name="Tuteja R."/>
            <person name="Spillane C."/>
            <person name="Robinson S.J."/>
            <person name="Links M.G."/>
            <person name="Clarke C."/>
            <person name="Higgins E.E."/>
            <person name="Huebert T."/>
            <person name="Sharpe A.G."/>
            <person name="Parkin I.A."/>
        </authorList>
    </citation>
    <scope>NUCLEOTIDE SEQUENCE [LARGE SCALE GENOMIC DNA]</scope>
    <source>
        <strain evidence="8">cv. DH55</strain>
    </source>
</reference>
<accession>A0ABM0X536</accession>
<dbReference type="GeneID" id="104759615"/>
<dbReference type="SUPFAM" id="SSF101941">
    <property type="entry name" value="NAC domain"/>
    <property type="match status" value="1"/>
</dbReference>
<feature type="compositionally biased region" description="Polar residues" evidence="6">
    <location>
        <begin position="289"/>
        <end position="329"/>
    </location>
</feature>
<evidence type="ECO:0000256" key="2">
    <source>
        <dbReference type="ARBA" id="ARBA00023015"/>
    </source>
</evidence>
<evidence type="ECO:0000256" key="4">
    <source>
        <dbReference type="ARBA" id="ARBA00023163"/>
    </source>
</evidence>
<dbReference type="PANTHER" id="PTHR31989">
    <property type="entry name" value="NAC DOMAIN-CONTAINING PROTEIN 82-RELATED"/>
    <property type="match status" value="1"/>
</dbReference>
<dbReference type="Pfam" id="PF02365">
    <property type="entry name" value="NAM"/>
    <property type="match status" value="1"/>
</dbReference>
<evidence type="ECO:0000256" key="5">
    <source>
        <dbReference type="ARBA" id="ARBA00023242"/>
    </source>
</evidence>
<organism evidence="8 9">
    <name type="scientific">Camelina sativa</name>
    <name type="common">False flax</name>
    <name type="synonym">Myagrum sativum</name>
    <dbReference type="NCBI Taxonomy" id="90675"/>
    <lineage>
        <taxon>Eukaryota</taxon>
        <taxon>Viridiplantae</taxon>
        <taxon>Streptophyta</taxon>
        <taxon>Embryophyta</taxon>
        <taxon>Tracheophyta</taxon>
        <taxon>Spermatophyta</taxon>
        <taxon>Magnoliopsida</taxon>
        <taxon>eudicotyledons</taxon>
        <taxon>Gunneridae</taxon>
        <taxon>Pentapetalae</taxon>
        <taxon>rosids</taxon>
        <taxon>malvids</taxon>
        <taxon>Brassicales</taxon>
        <taxon>Brassicaceae</taxon>
        <taxon>Camelineae</taxon>
        <taxon>Camelina</taxon>
    </lineage>
</organism>
<dbReference type="Gene3D" id="2.170.150.80">
    <property type="entry name" value="NAC domain"/>
    <property type="match status" value="1"/>
</dbReference>
<keyword evidence="4" id="KW-0804">Transcription</keyword>
<dbReference type="InterPro" id="IPR036093">
    <property type="entry name" value="NAC_dom_sf"/>
</dbReference>
<name>A0ABM0X536_CAMSA</name>
<evidence type="ECO:0000256" key="6">
    <source>
        <dbReference type="SAM" id="MobiDB-lite"/>
    </source>
</evidence>
<evidence type="ECO:0000313" key="9">
    <source>
        <dbReference type="RefSeq" id="XP_010480830.1"/>
    </source>
</evidence>
<reference evidence="9" key="2">
    <citation type="submission" date="2025-08" db="UniProtKB">
        <authorList>
            <consortium name="RefSeq"/>
        </authorList>
    </citation>
    <scope>IDENTIFICATION</scope>
    <source>
        <tissue evidence="9">Leaf</tissue>
    </source>
</reference>
<feature type="domain" description="NAC" evidence="7">
    <location>
        <begin position="3"/>
        <end position="153"/>
    </location>
</feature>
<proteinExistence type="predicted"/>
<protein>
    <submittedName>
        <fullName evidence="9">NAC domain-containing protein 4-like</fullName>
    </submittedName>
</protein>
<feature type="compositionally biased region" description="Low complexity" evidence="6">
    <location>
        <begin position="279"/>
        <end position="288"/>
    </location>
</feature>
<keyword evidence="8" id="KW-1185">Reference proteome</keyword>
<dbReference type="PROSITE" id="PS51005">
    <property type="entry name" value="NAC"/>
    <property type="match status" value="1"/>
</dbReference>
<keyword evidence="2" id="KW-0805">Transcription regulation</keyword>